<accession>A0A4Z2I844</accession>
<evidence type="ECO:0000313" key="2">
    <source>
        <dbReference type="Proteomes" id="UP000314294"/>
    </source>
</evidence>
<comment type="caution">
    <text evidence="1">The sequence shown here is derived from an EMBL/GenBank/DDBJ whole genome shotgun (WGS) entry which is preliminary data.</text>
</comment>
<dbReference type="Proteomes" id="UP000314294">
    <property type="component" value="Unassembled WGS sequence"/>
</dbReference>
<proteinExistence type="predicted"/>
<keyword evidence="2" id="KW-1185">Reference proteome</keyword>
<reference evidence="1 2" key="1">
    <citation type="submission" date="2019-03" db="EMBL/GenBank/DDBJ databases">
        <title>First draft genome of Liparis tanakae, snailfish: a comprehensive survey of snailfish specific genes.</title>
        <authorList>
            <person name="Kim W."/>
            <person name="Song I."/>
            <person name="Jeong J.-H."/>
            <person name="Kim D."/>
            <person name="Kim S."/>
            <person name="Ryu S."/>
            <person name="Song J.Y."/>
            <person name="Lee S.K."/>
        </authorList>
    </citation>
    <scope>NUCLEOTIDE SEQUENCE [LARGE SCALE GENOMIC DNA]</scope>
    <source>
        <tissue evidence="1">Muscle</tissue>
    </source>
</reference>
<sequence length="81" mass="9248">MPSFLLLLPTPHRYLGYITCHRAGQGFGLVGLTRDGPRKYTEKEEEEEEEEDEWRDLLVSGLPIGSQAVPRSVSIGWCWFP</sequence>
<dbReference type="AlphaFoldDB" id="A0A4Z2I844"/>
<gene>
    <name evidence="1" type="ORF">EYF80_016180</name>
</gene>
<protein>
    <submittedName>
        <fullName evidence="1">Uncharacterized protein</fullName>
    </submittedName>
</protein>
<dbReference type="EMBL" id="SRLO01000123">
    <property type="protein sequence ID" value="TNN73585.1"/>
    <property type="molecule type" value="Genomic_DNA"/>
</dbReference>
<evidence type="ECO:0000313" key="1">
    <source>
        <dbReference type="EMBL" id="TNN73585.1"/>
    </source>
</evidence>
<name>A0A4Z2I844_9TELE</name>
<organism evidence="1 2">
    <name type="scientific">Liparis tanakae</name>
    <name type="common">Tanaka's snailfish</name>
    <dbReference type="NCBI Taxonomy" id="230148"/>
    <lineage>
        <taxon>Eukaryota</taxon>
        <taxon>Metazoa</taxon>
        <taxon>Chordata</taxon>
        <taxon>Craniata</taxon>
        <taxon>Vertebrata</taxon>
        <taxon>Euteleostomi</taxon>
        <taxon>Actinopterygii</taxon>
        <taxon>Neopterygii</taxon>
        <taxon>Teleostei</taxon>
        <taxon>Neoteleostei</taxon>
        <taxon>Acanthomorphata</taxon>
        <taxon>Eupercaria</taxon>
        <taxon>Perciformes</taxon>
        <taxon>Cottioidei</taxon>
        <taxon>Cottales</taxon>
        <taxon>Liparidae</taxon>
        <taxon>Liparis</taxon>
    </lineage>
</organism>